<evidence type="ECO:0000256" key="1">
    <source>
        <dbReference type="SAM" id="MobiDB-lite"/>
    </source>
</evidence>
<dbReference type="EMBL" id="CAJPWZ010000373">
    <property type="protein sequence ID" value="CAG2191925.1"/>
    <property type="molecule type" value="Genomic_DNA"/>
</dbReference>
<name>A0A8S3QB56_MYTED</name>
<dbReference type="OrthoDB" id="6114351at2759"/>
<comment type="caution">
    <text evidence="2">The sequence shown here is derived from an EMBL/GenBank/DDBJ whole genome shotgun (WGS) entry which is preliminary data.</text>
</comment>
<sequence length="203" mass="23066">MPARQGSERSEGMPQRQGSERSEGMPQRQGSERKSAKKVAFSVNEKVDEDKFPSIEPNSRASSRARANTKLSDLTFGSRKSPGRKSAASIDSALSRDGELFHITFRGCSRESQRRYDPRSEIHSDYYSIKKISESPRSKVQNVQKPKSAIFPESKQSFQAILLGSQKRMVKKFDKGNIKLPYYTWDKLNRVSHLRGYTSVPIF</sequence>
<evidence type="ECO:0000313" key="3">
    <source>
        <dbReference type="Proteomes" id="UP000683360"/>
    </source>
</evidence>
<dbReference type="Proteomes" id="UP000683360">
    <property type="component" value="Unassembled WGS sequence"/>
</dbReference>
<proteinExistence type="predicted"/>
<dbReference type="AlphaFoldDB" id="A0A8S3QB56"/>
<feature type="region of interest" description="Disordered" evidence="1">
    <location>
        <begin position="1"/>
        <end position="91"/>
    </location>
</feature>
<reference evidence="2" key="1">
    <citation type="submission" date="2021-03" db="EMBL/GenBank/DDBJ databases">
        <authorList>
            <person name="Bekaert M."/>
        </authorList>
    </citation>
    <scope>NUCLEOTIDE SEQUENCE</scope>
</reference>
<gene>
    <name evidence="2" type="ORF">MEDL_7122</name>
</gene>
<feature type="compositionally biased region" description="Polar residues" evidence="1">
    <location>
        <begin position="56"/>
        <end position="72"/>
    </location>
</feature>
<organism evidence="2 3">
    <name type="scientific">Mytilus edulis</name>
    <name type="common">Blue mussel</name>
    <dbReference type="NCBI Taxonomy" id="6550"/>
    <lineage>
        <taxon>Eukaryota</taxon>
        <taxon>Metazoa</taxon>
        <taxon>Spiralia</taxon>
        <taxon>Lophotrochozoa</taxon>
        <taxon>Mollusca</taxon>
        <taxon>Bivalvia</taxon>
        <taxon>Autobranchia</taxon>
        <taxon>Pteriomorphia</taxon>
        <taxon>Mytilida</taxon>
        <taxon>Mytiloidea</taxon>
        <taxon>Mytilidae</taxon>
        <taxon>Mytilinae</taxon>
        <taxon>Mytilus</taxon>
    </lineage>
</organism>
<keyword evidence="3" id="KW-1185">Reference proteome</keyword>
<evidence type="ECO:0000313" key="2">
    <source>
        <dbReference type="EMBL" id="CAG2191925.1"/>
    </source>
</evidence>
<feature type="compositionally biased region" description="Basic and acidic residues" evidence="1">
    <location>
        <begin position="1"/>
        <end position="11"/>
    </location>
</feature>
<protein>
    <submittedName>
        <fullName evidence="2">Uncharacterized protein</fullName>
    </submittedName>
</protein>
<accession>A0A8S3QB56</accession>